<accession>A0AA51NBN5</accession>
<sequence length="420" mass="48369">MISLIIHILIIATIFIAFNRKMSRVDDRIIFSIFTLLKISCGILMGFLYWSYYGAGDTIFFYEQAQALFQYFQADKISLSEWTGFTPLSLSQAEFSAQSEPRTFFFVRLMSFLYAFTQGNYWVMSIYLSFFAGLGTWAFAHELVRISKVNKSVIYIALLFIPSITFWSSGLLKESLMTIAIYVLGLSVLKWVAKPTKWLYAIPAILSVIVLWKVKYYVPITLLPIVLLTTLFYRGKFLSNFSFPKKLALCFSLLILGGISIAFIHPVFHSGRFFELIRISHDVIAYNSTEALIHFQNVEGNVLFFLQNLPLAWFTGIFRPFVWESYSPISLMWGLEKGMFTLLAFASIILSFKVKFSQTEKWWGIAILIYTSVLSSVITLATPNFGTLIRYEIAYMPFLWLLVLFILNKYKIGTALLRKE</sequence>
<dbReference type="RefSeq" id="WP_308346990.1">
    <property type="nucleotide sequence ID" value="NZ_CP129971.1"/>
</dbReference>
<feature type="transmembrane region" description="Helical" evidence="1">
    <location>
        <begin position="175"/>
        <end position="193"/>
    </location>
</feature>
<dbReference type="AlphaFoldDB" id="A0AA51NBN5"/>
<organism evidence="2 3">
    <name type="scientific">Marivirga salinarum</name>
    <dbReference type="NCBI Taxonomy" id="3059078"/>
    <lineage>
        <taxon>Bacteria</taxon>
        <taxon>Pseudomonadati</taxon>
        <taxon>Bacteroidota</taxon>
        <taxon>Cytophagia</taxon>
        <taxon>Cytophagales</taxon>
        <taxon>Marivirgaceae</taxon>
        <taxon>Marivirga</taxon>
    </lineage>
</organism>
<evidence type="ECO:0000313" key="3">
    <source>
        <dbReference type="Proteomes" id="UP001230496"/>
    </source>
</evidence>
<keyword evidence="1" id="KW-1133">Transmembrane helix</keyword>
<name>A0AA51NBN5_9BACT</name>
<dbReference type="Proteomes" id="UP001230496">
    <property type="component" value="Chromosome"/>
</dbReference>
<feature type="transmembrane region" description="Helical" evidence="1">
    <location>
        <begin position="331"/>
        <end position="350"/>
    </location>
</feature>
<keyword evidence="3" id="KW-1185">Reference proteome</keyword>
<feature type="transmembrane region" description="Helical" evidence="1">
    <location>
        <begin position="29"/>
        <end position="52"/>
    </location>
</feature>
<feature type="transmembrane region" description="Helical" evidence="1">
    <location>
        <begin position="152"/>
        <end position="169"/>
    </location>
</feature>
<evidence type="ECO:0000313" key="2">
    <source>
        <dbReference type="EMBL" id="WMN10646.1"/>
    </source>
</evidence>
<evidence type="ECO:0000256" key="1">
    <source>
        <dbReference type="SAM" id="Phobius"/>
    </source>
</evidence>
<feature type="transmembrane region" description="Helical" evidence="1">
    <location>
        <begin position="6"/>
        <end position="22"/>
    </location>
</feature>
<keyword evidence="1" id="KW-0812">Transmembrane</keyword>
<feature type="transmembrane region" description="Helical" evidence="1">
    <location>
        <begin position="121"/>
        <end position="140"/>
    </location>
</feature>
<dbReference type="EMBL" id="CP129971">
    <property type="protein sequence ID" value="WMN10646.1"/>
    <property type="molecule type" value="Genomic_DNA"/>
</dbReference>
<feature type="transmembrane region" description="Helical" evidence="1">
    <location>
        <begin position="362"/>
        <end position="381"/>
    </location>
</feature>
<keyword evidence="1" id="KW-0472">Membrane</keyword>
<reference evidence="2 3" key="1">
    <citation type="submission" date="2023-08" db="EMBL/GenBank/DDBJ databases">
        <title>Comparative genomics and taxonomic characterization of three novel marine species of genus Marivirga.</title>
        <authorList>
            <person name="Muhammad N."/>
            <person name="Kim S.-G."/>
        </authorList>
    </citation>
    <scope>NUCLEOTIDE SEQUENCE [LARGE SCALE GENOMIC DNA]</scope>
    <source>
        <strain evidence="2 3">BDSF4-3</strain>
    </source>
</reference>
<feature type="transmembrane region" description="Helical" evidence="1">
    <location>
        <begin position="247"/>
        <end position="268"/>
    </location>
</feature>
<feature type="transmembrane region" description="Helical" evidence="1">
    <location>
        <begin position="393"/>
        <end position="410"/>
    </location>
</feature>
<protein>
    <submittedName>
        <fullName evidence="2">Uncharacterized protein</fullName>
    </submittedName>
</protein>
<proteinExistence type="predicted"/>
<gene>
    <name evidence="2" type="ORF">QYS49_35545</name>
</gene>
<dbReference type="KEGG" id="msaa:QYS49_35545"/>